<dbReference type="InterPro" id="IPR036390">
    <property type="entry name" value="WH_DNA-bd_sf"/>
</dbReference>
<dbReference type="EMBL" id="FOQY01000002">
    <property type="protein sequence ID" value="SFI31715.1"/>
    <property type="molecule type" value="Genomic_DNA"/>
</dbReference>
<dbReference type="CDD" id="cd05466">
    <property type="entry name" value="PBP2_LTTR_substrate"/>
    <property type="match status" value="1"/>
</dbReference>
<accession>A0A1I3H7J1</accession>
<evidence type="ECO:0000313" key="6">
    <source>
        <dbReference type="EMBL" id="SFI31715.1"/>
    </source>
</evidence>
<dbReference type="Gene3D" id="3.40.190.10">
    <property type="entry name" value="Periplasmic binding protein-like II"/>
    <property type="match status" value="2"/>
</dbReference>
<keyword evidence="2" id="KW-0805">Transcription regulation</keyword>
<evidence type="ECO:0000259" key="5">
    <source>
        <dbReference type="PROSITE" id="PS50931"/>
    </source>
</evidence>
<dbReference type="InterPro" id="IPR036388">
    <property type="entry name" value="WH-like_DNA-bd_sf"/>
</dbReference>
<protein>
    <submittedName>
        <fullName evidence="6">DNA-binding transcriptional regulator, LysR family</fullName>
    </submittedName>
</protein>
<dbReference type="PROSITE" id="PS50931">
    <property type="entry name" value="HTH_LYSR"/>
    <property type="match status" value="1"/>
</dbReference>
<evidence type="ECO:0000313" key="7">
    <source>
        <dbReference type="Proteomes" id="UP000199111"/>
    </source>
</evidence>
<sequence>MYEDFSYVVALVDDLSVAELRVLVAVDGEGSVSAAGVRLGLTQSAVSHALRAAEKKMGAVLFQRGRGGARATPAGNAAVGHARRILRLIEIMKVDTRTAARGEVTGTIRVAAFRSAAFHLLPRVLVRFGQRYPKVTVTVRIVPDLGRGIAGEVADGRADVGMVSLPVYVDGLVTKELYAEPYLLAYPEGHPDPRSLPMIDWHENCAGETRRWLARQEWIPPGDITVEDDGVVMSMVGHGLGAAIVPRLSTVDAPAKVATAELGDGAPQRHVGYVTTPELAGSAIIRDLLGELRAMKGVAGPAGG</sequence>
<dbReference type="InterPro" id="IPR000847">
    <property type="entry name" value="LysR_HTH_N"/>
</dbReference>
<dbReference type="InterPro" id="IPR005119">
    <property type="entry name" value="LysR_subst-bd"/>
</dbReference>
<reference evidence="7" key="1">
    <citation type="submission" date="2016-10" db="EMBL/GenBank/DDBJ databases">
        <authorList>
            <person name="Varghese N."/>
            <person name="Submissions S."/>
        </authorList>
    </citation>
    <scope>NUCLEOTIDE SEQUENCE [LARGE SCALE GENOMIC DNA]</scope>
    <source>
        <strain evidence="7">CGMCC 4.2126</strain>
    </source>
</reference>
<keyword evidence="4" id="KW-0804">Transcription</keyword>
<dbReference type="GO" id="GO:0003677">
    <property type="term" value="F:DNA binding"/>
    <property type="evidence" value="ECO:0007669"/>
    <property type="project" value="UniProtKB-KW"/>
</dbReference>
<dbReference type="SUPFAM" id="SSF46785">
    <property type="entry name" value="Winged helix' DNA-binding domain"/>
    <property type="match status" value="1"/>
</dbReference>
<dbReference type="AlphaFoldDB" id="A0A1I3H7J1"/>
<evidence type="ECO:0000256" key="1">
    <source>
        <dbReference type="ARBA" id="ARBA00009437"/>
    </source>
</evidence>
<dbReference type="GeneID" id="96296721"/>
<name>A0A1I3H7J1_9ACTN</name>
<keyword evidence="7" id="KW-1185">Reference proteome</keyword>
<keyword evidence="3 6" id="KW-0238">DNA-binding</keyword>
<dbReference type="RefSeq" id="WP_093885696.1">
    <property type="nucleotide sequence ID" value="NZ_FOQY01000002.1"/>
</dbReference>
<proteinExistence type="inferred from homology"/>
<comment type="similarity">
    <text evidence="1">Belongs to the LysR transcriptional regulatory family.</text>
</comment>
<dbReference type="PANTHER" id="PTHR30346:SF28">
    <property type="entry name" value="HTH-TYPE TRANSCRIPTIONAL REGULATOR CYNR"/>
    <property type="match status" value="1"/>
</dbReference>
<organism evidence="6 7">
    <name type="scientific">Streptosporangium canum</name>
    <dbReference type="NCBI Taxonomy" id="324952"/>
    <lineage>
        <taxon>Bacteria</taxon>
        <taxon>Bacillati</taxon>
        <taxon>Actinomycetota</taxon>
        <taxon>Actinomycetes</taxon>
        <taxon>Streptosporangiales</taxon>
        <taxon>Streptosporangiaceae</taxon>
        <taxon>Streptosporangium</taxon>
    </lineage>
</organism>
<dbReference type="Pfam" id="PF03466">
    <property type="entry name" value="LysR_substrate"/>
    <property type="match status" value="1"/>
</dbReference>
<dbReference type="SUPFAM" id="SSF53850">
    <property type="entry name" value="Periplasmic binding protein-like II"/>
    <property type="match status" value="1"/>
</dbReference>
<evidence type="ECO:0000256" key="4">
    <source>
        <dbReference type="ARBA" id="ARBA00023163"/>
    </source>
</evidence>
<dbReference type="Gene3D" id="1.10.10.10">
    <property type="entry name" value="Winged helix-like DNA-binding domain superfamily/Winged helix DNA-binding domain"/>
    <property type="match status" value="1"/>
</dbReference>
<dbReference type="Proteomes" id="UP000199111">
    <property type="component" value="Unassembled WGS sequence"/>
</dbReference>
<evidence type="ECO:0000256" key="3">
    <source>
        <dbReference type="ARBA" id="ARBA00023125"/>
    </source>
</evidence>
<dbReference type="Pfam" id="PF00126">
    <property type="entry name" value="HTH_1"/>
    <property type="match status" value="1"/>
</dbReference>
<dbReference type="PANTHER" id="PTHR30346">
    <property type="entry name" value="TRANSCRIPTIONAL DUAL REGULATOR HCAR-RELATED"/>
    <property type="match status" value="1"/>
</dbReference>
<dbReference type="GO" id="GO:0003700">
    <property type="term" value="F:DNA-binding transcription factor activity"/>
    <property type="evidence" value="ECO:0007669"/>
    <property type="project" value="InterPro"/>
</dbReference>
<evidence type="ECO:0000256" key="2">
    <source>
        <dbReference type="ARBA" id="ARBA00023015"/>
    </source>
</evidence>
<feature type="domain" description="HTH lysR-type" evidence="5">
    <location>
        <begin position="15"/>
        <end position="72"/>
    </location>
</feature>
<gene>
    <name evidence="6" type="ORF">SAMN05216275_102390</name>
</gene>
<dbReference type="GO" id="GO:0032993">
    <property type="term" value="C:protein-DNA complex"/>
    <property type="evidence" value="ECO:0007669"/>
    <property type="project" value="TreeGrafter"/>
</dbReference>